<dbReference type="Proteomes" id="UP000266721">
    <property type="component" value="Unassembled WGS sequence"/>
</dbReference>
<organism evidence="2 3">
    <name type="scientific">Mytilus galloprovincialis</name>
    <name type="common">Mediterranean mussel</name>
    <dbReference type="NCBI Taxonomy" id="29158"/>
    <lineage>
        <taxon>Eukaryota</taxon>
        <taxon>Metazoa</taxon>
        <taxon>Spiralia</taxon>
        <taxon>Lophotrochozoa</taxon>
        <taxon>Mollusca</taxon>
        <taxon>Bivalvia</taxon>
        <taxon>Autobranchia</taxon>
        <taxon>Pteriomorphia</taxon>
        <taxon>Mytilida</taxon>
        <taxon>Mytiloidea</taxon>
        <taxon>Mytilidae</taxon>
        <taxon>Mytilinae</taxon>
        <taxon>Mytilus</taxon>
    </lineage>
</organism>
<protein>
    <submittedName>
        <fullName evidence="2">Uncharacterized protein</fullName>
    </submittedName>
</protein>
<feature type="chain" id="PRO_5018116880" evidence="1">
    <location>
        <begin position="18"/>
        <end position="121"/>
    </location>
</feature>
<evidence type="ECO:0000313" key="2">
    <source>
        <dbReference type="EMBL" id="OPL32848.1"/>
    </source>
</evidence>
<gene>
    <name evidence="2" type="ORF">AM593_07083</name>
</gene>
<dbReference type="EMBL" id="KV586432">
    <property type="protein sequence ID" value="OPL32848.1"/>
    <property type="molecule type" value="Genomic_DNA"/>
</dbReference>
<feature type="non-terminal residue" evidence="2">
    <location>
        <position position="1"/>
    </location>
</feature>
<keyword evidence="3" id="KW-1185">Reference proteome</keyword>
<proteinExistence type="predicted"/>
<reference evidence="2 3" key="1">
    <citation type="journal article" date="2016" name="PLoS ONE">
        <title>A First Insight into the Genome of the Filter-Feeder Mussel Mytilus galloprovincialis.</title>
        <authorList>
            <person name="Murgarella M."/>
            <person name="Puiu D."/>
            <person name="Novoa B."/>
            <person name="Figueras A."/>
            <person name="Posada D."/>
            <person name="Canchaya C."/>
        </authorList>
    </citation>
    <scope>NUCLEOTIDE SEQUENCE [LARGE SCALE GENOMIC DNA]</scope>
    <source>
        <tissue evidence="2">Muscle</tissue>
    </source>
</reference>
<keyword evidence="1" id="KW-0732">Signal</keyword>
<feature type="signal peptide" evidence="1">
    <location>
        <begin position="1"/>
        <end position="17"/>
    </location>
</feature>
<evidence type="ECO:0000256" key="1">
    <source>
        <dbReference type="SAM" id="SignalP"/>
    </source>
</evidence>
<name>A0A3L5TT75_MYTGA</name>
<comment type="caution">
    <text evidence="2">The sequence shown here is derived from an EMBL/GenBank/DDBJ whole genome shotgun (WGS) entry which is preliminary data.</text>
</comment>
<evidence type="ECO:0000313" key="3">
    <source>
        <dbReference type="Proteomes" id="UP000266721"/>
    </source>
</evidence>
<dbReference type="AlphaFoldDB" id="A0A3L5TT75"/>
<sequence>MIIIYIVVLITVSSVSASTKCISQPAIKKYEELRGPLQDIENYLNKCHGSYTSKEPIISLRQSIKKIEKQFAAVNKIFYERKWSDEQQHNGHCYIFSKDQLPWEKAKVCNDNSNISTLMLR</sequence>
<accession>A0A3L5TT75</accession>